<dbReference type="EMBL" id="JAASQJ010000002">
    <property type="protein sequence ID" value="NIJ53099.1"/>
    <property type="molecule type" value="Genomic_DNA"/>
</dbReference>
<reference evidence="7 8" key="1">
    <citation type="submission" date="2020-03" db="EMBL/GenBank/DDBJ databases">
        <title>Genomic Encyclopedia of Type Strains, Phase IV (KMG-IV): sequencing the most valuable type-strain genomes for metagenomic binning, comparative biology and taxonomic classification.</title>
        <authorList>
            <person name="Goeker M."/>
        </authorList>
    </citation>
    <scope>NUCLEOTIDE SEQUENCE [LARGE SCALE GENOMIC DNA]</scope>
    <source>
        <strain evidence="7 8">DSM 102865</strain>
    </source>
</reference>
<keyword evidence="3 5" id="KW-1133">Transmembrane helix</keyword>
<evidence type="ECO:0000256" key="3">
    <source>
        <dbReference type="ARBA" id="ARBA00022989"/>
    </source>
</evidence>
<evidence type="ECO:0000313" key="8">
    <source>
        <dbReference type="Proteomes" id="UP001179181"/>
    </source>
</evidence>
<feature type="transmembrane region" description="Helical" evidence="5">
    <location>
        <begin position="6"/>
        <end position="22"/>
    </location>
</feature>
<gene>
    <name evidence="7" type="ORF">FHS68_002269</name>
</gene>
<evidence type="ECO:0000256" key="2">
    <source>
        <dbReference type="ARBA" id="ARBA00022692"/>
    </source>
</evidence>
<comment type="subcellular location">
    <subcellularLocation>
        <location evidence="1">Membrane</location>
        <topology evidence="1">Multi-pass membrane protein</topology>
    </subcellularLocation>
</comment>
<dbReference type="RefSeq" id="WP_167269941.1">
    <property type="nucleotide sequence ID" value="NZ_JAASQJ010000002.1"/>
</dbReference>
<feature type="domain" description="Methylamine utilisation protein MauE" evidence="6">
    <location>
        <begin position="4"/>
        <end position="75"/>
    </location>
</feature>
<proteinExistence type="predicted"/>
<organism evidence="7 8">
    <name type="scientific">Dyadobacter arcticus</name>
    <dbReference type="NCBI Taxonomy" id="1078754"/>
    <lineage>
        <taxon>Bacteria</taxon>
        <taxon>Pseudomonadati</taxon>
        <taxon>Bacteroidota</taxon>
        <taxon>Cytophagia</taxon>
        <taxon>Cytophagales</taxon>
        <taxon>Spirosomataceae</taxon>
        <taxon>Dyadobacter</taxon>
    </lineage>
</organism>
<evidence type="ECO:0000313" key="7">
    <source>
        <dbReference type="EMBL" id="NIJ53099.1"/>
    </source>
</evidence>
<comment type="caution">
    <text evidence="7">The sequence shown here is derived from an EMBL/GenBank/DDBJ whole genome shotgun (WGS) entry which is preliminary data.</text>
</comment>
<sequence length="117" mass="14029">MKEIALYFMASLYMLAGTMHFIRPKTFLRIMPHYMPHPLQLVYLSGFCEIIFGLMLIIPNTRHFGAWLIIALLIAVFPANIQMTIDFYHHKNPYLWVTILRLPLQFVLIWWAWLYTR</sequence>
<dbReference type="Pfam" id="PF07291">
    <property type="entry name" value="MauE"/>
    <property type="match status" value="1"/>
</dbReference>
<keyword evidence="2 5" id="KW-0812">Transmembrane</keyword>
<keyword evidence="4 5" id="KW-0472">Membrane</keyword>
<evidence type="ECO:0000256" key="1">
    <source>
        <dbReference type="ARBA" id="ARBA00004141"/>
    </source>
</evidence>
<evidence type="ECO:0000259" key="6">
    <source>
        <dbReference type="Pfam" id="PF07291"/>
    </source>
</evidence>
<accession>A0ABX0ULX3</accession>
<keyword evidence="8" id="KW-1185">Reference proteome</keyword>
<evidence type="ECO:0000256" key="5">
    <source>
        <dbReference type="SAM" id="Phobius"/>
    </source>
</evidence>
<feature type="transmembrane region" description="Helical" evidence="5">
    <location>
        <begin position="64"/>
        <end position="81"/>
    </location>
</feature>
<evidence type="ECO:0000256" key="4">
    <source>
        <dbReference type="ARBA" id="ARBA00023136"/>
    </source>
</evidence>
<dbReference type="InterPro" id="IPR009908">
    <property type="entry name" value="Methylamine_util_MauE"/>
</dbReference>
<feature type="transmembrane region" description="Helical" evidence="5">
    <location>
        <begin position="42"/>
        <end position="58"/>
    </location>
</feature>
<name>A0ABX0ULX3_9BACT</name>
<dbReference type="PANTHER" id="PTHR36974">
    <property type="entry name" value="MEMBRANE PROTEIN-RELATED"/>
    <property type="match status" value="1"/>
</dbReference>
<dbReference type="Proteomes" id="UP001179181">
    <property type="component" value="Unassembled WGS sequence"/>
</dbReference>
<feature type="transmembrane region" description="Helical" evidence="5">
    <location>
        <begin position="93"/>
        <end position="113"/>
    </location>
</feature>
<dbReference type="PANTHER" id="PTHR36974:SF1">
    <property type="entry name" value="DOXX FAMILY MEMBRANE PROTEIN"/>
    <property type="match status" value="1"/>
</dbReference>
<protein>
    <submittedName>
        <fullName evidence="7">Membrane protein</fullName>
    </submittedName>
</protein>